<evidence type="ECO:0008006" key="3">
    <source>
        <dbReference type="Google" id="ProtNLM"/>
    </source>
</evidence>
<organism evidence="2">
    <name type="scientific">Streptomyces sp. NBC_00049</name>
    <dbReference type="NCBI Taxonomy" id="2903617"/>
    <lineage>
        <taxon>Bacteria</taxon>
        <taxon>Bacillati</taxon>
        <taxon>Actinomycetota</taxon>
        <taxon>Actinomycetes</taxon>
        <taxon>Kitasatosporales</taxon>
        <taxon>Streptomycetaceae</taxon>
        <taxon>Streptomyces</taxon>
    </lineage>
</organism>
<dbReference type="EMBL" id="CP108264">
    <property type="protein sequence ID" value="WTU75007.1"/>
    <property type="molecule type" value="Genomic_DNA"/>
</dbReference>
<gene>
    <name evidence="2" type="ORF">OG327_17740</name>
</gene>
<accession>A0AAU2JSW1</accession>
<keyword evidence="1" id="KW-0732">Signal</keyword>
<name>A0AAU2JSW1_9ACTN</name>
<evidence type="ECO:0000313" key="2">
    <source>
        <dbReference type="EMBL" id="WTU75007.1"/>
    </source>
</evidence>
<evidence type="ECO:0000256" key="1">
    <source>
        <dbReference type="SAM" id="SignalP"/>
    </source>
</evidence>
<feature type="signal peptide" evidence="1">
    <location>
        <begin position="1"/>
        <end position="27"/>
    </location>
</feature>
<feature type="chain" id="PRO_5043311912" description="Right handed beta helix domain-containing protein" evidence="1">
    <location>
        <begin position="28"/>
        <end position="386"/>
    </location>
</feature>
<reference evidence="2" key="1">
    <citation type="submission" date="2022-10" db="EMBL/GenBank/DDBJ databases">
        <title>The complete genomes of actinobacterial strains from the NBC collection.</title>
        <authorList>
            <person name="Joergensen T.S."/>
            <person name="Alvarez Arevalo M."/>
            <person name="Sterndorff E.B."/>
            <person name="Faurdal D."/>
            <person name="Vuksanovic O."/>
            <person name="Mourched A.-S."/>
            <person name="Charusanti P."/>
            <person name="Shaw S."/>
            <person name="Blin K."/>
            <person name="Weber T."/>
        </authorList>
    </citation>
    <scope>NUCLEOTIDE SEQUENCE</scope>
    <source>
        <strain evidence="2">NBC_00049</strain>
    </source>
</reference>
<protein>
    <recommendedName>
        <fullName evidence="3">Right handed beta helix domain-containing protein</fullName>
    </recommendedName>
</protein>
<sequence>MKNRLVLAGSAVVASVGLCMAAAPAMAQAPLKRTVACGDVAALIAAIGEVNANTGGGKITLAKDCAYRFQDDFEDSGDALPVITGKVAITGENASLIRSVQGGSPLFRLLNVAQGGELSLKGVTVTGGRTEGNGGGIANAGTLRLEDSKVAGNQAAGDGGGIANEGGRVTLVDSEVLTNVATGTEEPGDGGGIANDADGTVTLKKSTVAGNTADENGGGIRNLGKLEVEHSHVANNEARDGDGGGVDNHGTAKFKFSHVVENWAGIDGGGINNGEGATLDVHSSIVANNKAGNDGGGINNEGTATLKKSKVESNSAGRDGGGINNAQVADAATTRLKLEDSTVAENRAAGVGGGINNQPGASVTLKNSKVVKNLPKNCAGTVSGCS</sequence>
<dbReference type="SUPFAM" id="SSF51126">
    <property type="entry name" value="Pectin lyase-like"/>
    <property type="match status" value="1"/>
</dbReference>
<dbReference type="AlphaFoldDB" id="A0AAU2JSW1"/>
<proteinExistence type="predicted"/>
<dbReference type="PANTHER" id="PTHR11319">
    <property type="entry name" value="G PROTEIN-COUPLED RECEPTOR-RELATED"/>
    <property type="match status" value="1"/>
</dbReference>
<dbReference type="InterPro" id="IPR011050">
    <property type="entry name" value="Pectin_lyase_fold/virulence"/>
</dbReference>
<dbReference type="PANTHER" id="PTHR11319:SF35">
    <property type="entry name" value="OUTER MEMBRANE PROTEIN PMPC-RELATED"/>
    <property type="match status" value="1"/>
</dbReference>